<dbReference type="AlphaFoldDB" id="A0AA39R4H9"/>
<keyword evidence="1" id="KW-0812">Transmembrane</keyword>
<feature type="transmembrane region" description="Helical" evidence="1">
    <location>
        <begin position="501"/>
        <end position="518"/>
    </location>
</feature>
<keyword evidence="1" id="KW-1133">Transmembrane helix</keyword>
<evidence type="ECO:0000256" key="1">
    <source>
        <dbReference type="SAM" id="Phobius"/>
    </source>
</evidence>
<evidence type="ECO:0000313" key="2">
    <source>
        <dbReference type="EMBL" id="KAK0513499.1"/>
    </source>
</evidence>
<comment type="caution">
    <text evidence="2">The sequence shown here is derived from an EMBL/GenBank/DDBJ whole genome shotgun (WGS) entry which is preliminary data.</text>
</comment>
<evidence type="ECO:0000313" key="3">
    <source>
        <dbReference type="Proteomes" id="UP001166286"/>
    </source>
</evidence>
<sequence length="579" mass="63341">MGLISHGSNRSQLWLDRDISCSRSRYIDCGSLSEEEDGSRIAHLHALPECDSPGHDAGSDDNFVSFGRHECISDSKPPDAFSAYSLPLRHRHTDLEMAMGPYSDGYRSGVEGGRACDCIVSLGLADGPTCSTIPYPSDNLSIYARAKTGECSLPATICASSDRSDTWFWIGGRTASNPSAFDEGCQTYQSATVFTMNEKDPDLIVVDFGFGHIRARGISRERRHDASLATSPALICLEEGSWQQIRCAGDCNDRSDRKGCLARLVKLHGFDPMSEVNGMDKGQKDILEKKNAFNSCFSALQKMRMASSARAKLGNKEDKQVTEHFERLMEDASIQLKELDRRAGNTWILNKPGARSQTCQHIHPAHRVQGMLEVYKSAIDVARSLSAARRLTQESHNVSIEEKTLQTPRPPHTLHCNKSGLYELGACSTSSTFKMRWDSRRPDLLIDTACLLFGAIAGPPIQWVTLRSMHIGSNSVLDQKILQVLPISAKLVASLESHQNAAMALMFSSTSMSVALLCKVAATTTGNGRSAVFICFWLAMVLGASVWNTIGGSAAEFFPVFLPVATTIGATYGLLCQRR</sequence>
<protein>
    <submittedName>
        <fullName evidence="2">Uncharacterized protein</fullName>
    </submittedName>
</protein>
<keyword evidence="1" id="KW-0472">Membrane</keyword>
<gene>
    <name evidence="2" type="ORF">JMJ35_004485</name>
</gene>
<dbReference type="EMBL" id="JAFEKC020000008">
    <property type="protein sequence ID" value="KAK0513499.1"/>
    <property type="molecule type" value="Genomic_DNA"/>
</dbReference>
<keyword evidence="3" id="KW-1185">Reference proteome</keyword>
<feature type="transmembrane region" description="Helical" evidence="1">
    <location>
        <begin position="557"/>
        <end position="575"/>
    </location>
</feature>
<name>A0AA39R4H9_9LECA</name>
<reference evidence="2" key="1">
    <citation type="submission" date="2023-03" db="EMBL/GenBank/DDBJ databases">
        <title>Complete genome of Cladonia borealis.</title>
        <authorList>
            <person name="Park H."/>
        </authorList>
    </citation>
    <scope>NUCLEOTIDE SEQUENCE</scope>
    <source>
        <strain evidence="2">ANT050790</strain>
    </source>
</reference>
<organism evidence="2 3">
    <name type="scientific">Cladonia borealis</name>
    <dbReference type="NCBI Taxonomy" id="184061"/>
    <lineage>
        <taxon>Eukaryota</taxon>
        <taxon>Fungi</taxon>
        <taxon>Dikarya</taxon>
        <taxon>Ascomycota</taxon>
        <taxon>Pezizomycotina</taxon>
        <taxon>Lecanoromycetes</taxon>
        <taxon>OSLEUM clade</taxon>
        <taxon>Lecanoromycetidae</taxon>
        <taxon>Lecanorales</taxon>
        <taxon>Lecanorineae</taxon>
        <taxon>Cladoniaceae</taxon>
        <taxon>Cladonia</taxon>
    </lineage>
</organism>
<feature type="transmembrane region" description="Helical" evidence="1">
    <location>
        <begin position="530"/>
        <end position="551"/>
    </location>
</feature>
<accession>A0AA39R4H9</accession>
<proteinExistence type="predicted"/>
<dbReference type="Proteomes" id="UP001166286">
    <property type="component" value="Unassembled WGS sequence"/>
</dbReference>